<feature type="compositionally biased region" description="Polar residues" evidence="6">
    <location>
        <begin position="30"/>
        <end position="40"/>
    </location>
</feature>
<evidence type="ECO:0000256" key="3">
    <source>
        <dbReference type="ARBA" id="ARBA00022692"/>
    </source>
</evidence>
<gene>
    <name evidence="9" type="ORF">EXU48_24320</name>
</gene>
<comment type="similarity">
    <text evidence="2">Belongs to the GtrA family.</text>
</comment>
<keyword evidence="10" id="KW-1185">Reference proteome</keyword>
<accession>A0ABY2E170</accession>
<feature type="transmembrane region" description="Helical" evidence="7">
    <location>
        <begin position="167"/>
        <end position="184"/>
    </location>
</feature>
<dbReference type="PANTHER" id="PTHR38459:SF1">
    <property type="entry name" value="PROPHAGE BACTOPRENOL-LINKED GLUCOSE TRANSLOCASE HOMOLOG"/>
    <property type="match status" value="1"/>
</dbReference>
<proteinExistence type="inferred from homology"/>
<dbReference type="PANTHER" id="PTHR38459">
    <property type="entry name" value="PROPHAGE BACTOPRENOL-LINKED GLUCOSE TRANSLOCASE HOMOLOG"/>
    <property type="match status" value="1"/>
</dbReference>
<reference evidence="9 10" key="1">
    <citation type="submission" date="2019-03" db="EMBL/GenBank/DDBJ databases">
        <title>Genomic features of bacteria from cold environments.</title>
        <authorList>
            <person name="Shen L."/>
        </authorList>
    </citation>
    <scope>NUCLEOTIDE SEQUENCE [LARGE SCALE GENOMIC DNA]</scope>
    <source>
        <strain evidence="10">T3246-1</strain>
    </source>
</reference>
<name>A0ABY2E170_9MICO</name>
<comment type="subcellular location">
    <subcellularLocation>
        <location evidence="1">Membrane</location>
        <topology evidence="1">Multi-pass membrane protein</topology>
    </subcellularLocation>
</comment>
<feature type="transmembrane region" description="Helical" evidence="7">
    <location>
        <begin position="93"/>
        <end position="114"/>
    </location>
</feature>
<dbReference type="Pfam" id="PF04138">
    <property type="entry name" value="GtrA_DPMS_TM"/>
    <property type="match status" value="1"/>
</dbReference>
<evidence type="ECO:0000313" key="9">
    <source>
        <dbReference type="EMBL" id="TDE88006.1"/>
    </source>
</evidence>
<dbReference type="Proteomes" id="UP000504882">
    <property type="component" value="Unassembled WGS sequence"/>
</dbReference>
<dbReference type="EMBL" id="SMNA01000023">
    <property type="protein sequence ID" value="TDE88006.1"/>
    <property type="molecule type" value="Genomic_DNA"/>
</dbReference>
<evidence type="ECO:0000256" key="7">
    <source>
        <dbReference type="SAM" id="Phobius"/>
    </source>
</evidence>
<evidence type="ECO:0000256" key="5">
    <source>
        <dbReference type="ARBA" id="ARBA00023136"/>
    </source>
</evidence>
<feature type="transmembrane region" description="Helical" evidence="7">
    <location>
        <begin position="135"/>
        <end position="155"/>
    </location>
</feature>
<protein>
    <submittedName>
        <fullName evidence="9">GtrA family protein</fullName>
    </submittedName>
</protein>
<sequence length="216" mass="23255">MRANCPPPTTATTGPMGVQRNGGYPRGVTPSRSAAPTQSSRAVPIWRDRARMWSWFTEMMRFGAVGLLAFVVDTGLFNLLRFGPGELLGHKPLTAKVISVAVAVVVAWLGNRYWTFAAKRSRETAAARSRELMQFALVNVVGMAIGVGCLAVSHYLLGFTSPLADNISANGVGLVLGTIFRYLAYRYWVFTNVTDEDASADADLPSPESSAAAPRA</sequence>
<feature type="transmembrane region" description="Helical" evidence="7">
    <location>
        <begin position="59"/>
        <end position="81"/>
    </location>
</feature>
<feature type="domain" description="GtrA/DPMS transmembrane" evidence="8">
    <location>
        <begin position="61"/>
        <end position="190"/>
    </location>
</feature>
<feature type="region of interest" description="Disordered" evidence="6">
    <location>
        <begin position="1"/>
        <end position="40"/>
    </location>
</feature>
<organism evidence="9 10">
    <name type="scientific">Occultella glacieicola</name>
    <dbReference type="NCBI Taxonomy" id="2518684"/>
    <lineage>
        <taxon>Bacteria</taxon>
        <taxon>Bacillati</taxon>
        <taxon>Actinomycetota</taxon>
        <taxon>Actinomycetes</taxon>
        <taxon>Micrococcales</taxon>
        <taxon>Ruaniaceae</taxon>
        <taxon>Occultella</taxon>
    </lineage>
</organism>
<evidence type="ECO:0000256" key="1">
    <source>
        <dbReference type="ARBA" id="ARBA00004141"/>
    </source>
</evidence>
<keyword evidence="4 7" id="KW-1133">Transmembrane helix</keyword>
<evidence type="ECO:0000256" key="2">
    <source>
        <dbReference type="ARBA" id="ARBA00009399"/>
    </source>
</evidence>
<evidence type="ECO:0000313" key="10">
    <source>
        <dbReference type="Proteomes" id="UP000504882"/>
    </source>
</evidence>
<evidence type="ECO:0000256" key="4">
    <source>
        <dbReference type="ARBA" id="ARBA00022989"/>
    </source>
</evidence>
<dbReference type="InterPro" id="IPR051401">
    <property type="entry name" value="GtrA_CellWall_Glycosyl"/>
</dbReference>
<keyword evidence="5 7" id="KW-0472">Membrane</keyword>
<comment type="caution">
    <text evidence="9">The sequence shown here is derived from an EMBL/GenBank/DDBJ whole genome shotgun (WGS) entry which is preliminary data.</text>
</comment>
<evidence type="ECO:0000259" key="8">
    <source>
        <dbReference type="Pfam" id="PF04138"/>
    </source>
</evidence>
<keyword evidence="3 7" id="KW-0812">Transmembrane</keyword>
<dbReference type="InterPro" id="IPR007267">
    <property type="entry name" value="GtrA_DPMS_TM"/>
</dbReference>
<evidence type="ECO:0000256" key="6">
    <source>
        <dbReference type="SAM" id="MobiDB-lite"/>
    </source>
</evidence>